<dbReference type="InterPro" id="IPR045227">
    <property type="entry name" value="WDR18/Ipi3/RID3"/>
</dbReference>
<dbReference type="GeneID" id="39750427"/>
<dbReference type="GO" id="GO:0120330">
    <property type="term" value="C:rixosome complex"/>
    <property type="evidence" value="ECO:0007669"/>
    <property type="project" value="TreeGrafter"/>
</dbReference>
<dbReference type="InterPro" id="IPR001680">
    <property type="entry name" value="WD40_rpt"/>
</dbReference>
<evidence type="ECO:0000256" key="2">
    <source>
        <dbReference type="ARBA" id="ARBA00022737"/>
    </source>
</evidence>
<dbReference type="OrthoDB" id="756370at2759"/>
<dbReference type="Proteomes" id="UP000195521">
    <property type="component" value="Unassembled WGS sequence"/>
</dbReference>
<accession>A0A1Y1JMJ7</accession>
<keyword evidence="1" id="KW-0853">WD repeat</keyword>
<dbReference type="SMART" id="SM00320">
    <property type="entry name" value="WD40"/>
    <property type="match status" value="2"/>
</dbReference>
<dbReference type="GO" id="GO:0006261">
    <property type="term" value="P:DNA-templated DNA replication"/>
    <property type="evidence" value="ECO:0007669"/>
    <property type="project" value="TreeGrafter"/>
</dbReference>
<dbReference type="AlphaFoldDB" id="A0A1Y1JMJ7"/>
<dbReference type="OMA" id="ERCENKF"/>
<dbReference type="EMBL" id="BDQF01000015">
    <property type="protein sequence ID" value="GAW83681.1"/>
    <property type="molecule type" value="Genomic_DNA"/>
</dbReference>
<evidence type="ECO:0000313" key="3">
    <source>
        <dbReference type="EMBL" id="GAW83681.1"/>
    </source>
</evidence>
<dbReference type="GO" id="GO:0005656">
    <property type="term" value="C:nuclear pre-replicative complex"/>
    <property type="evidence" value="ECO:0007669"/>
    <property type="project" value="TreeGrafter"/>
</dbReference>
<dbReference type="Gene3D" id="2.130.10.10">
    <property type="entry name" value="YVTN repeat-like/Quinoprotein amine dehydrogenase"/>
    <property type="match status" value="1"/>
</dbReference>
<reference evidence="4" key="1">
    <citation type="submission" date="2017-04" db="EMBL/GenBank/DDBJ databases">
        <title>Plasmodium gonderi genome.</title>
        <authorList>
            <person name="Arisue N."/>
            <person name="Honma H."/>
            <person name="Kawai S."/>
            <person name="Tougan T."/>
            <person name="Tanabe K."/>
            <person name="Horii T."/>
        </authorList>
    </citation>
    <scope>NUCLEOTIDE SEQUENCE [LARGE SCALE GENOMIC DNA]</scope>
    <source>
        <strain evidence="4">ATCC 30045</strain>
    </source>
</reference>
<evidence type="ECO:0008006" key="5">
    <source>
        <dbReference type="Google" id="ProtNLM"/>
    </source>
</evidence>
<dbReference type="PANTHER" id="PTHR18763:SF0">
    <property type="entry name" value="WD REPEAT-CONTAINING PROTEIN 18"/>
    <property type="match status" value="1"/>
</dbReference>
<name>A0A1Y1JMJ7_PLAGO</name>
<proteinExistence type="predicted"/>
<evidence type="ECO:0000256" key="1">
    <source>
        <dbReference type="ARBA" id="ARBA00022574"/>
    </source>
</evidence>
<dbReference type="GO" id="GO:0006364">
    <property type="term" value="P:rRNA processing"/>
    <property type="evidence" value="ECO:0007669"/>
    <property type="project" value="TreeGrafter"/>
</dbReference>
<evidence type="ECO:0000313" key="4">
    <source>
        <dbReference type="Proteomes" id="UP000195521"/>
    </source>
</evidence>
<dbReference type="PANTHER" id="PTHR18763">
    <property type="entry name" value="WD-REPEAT PROTEIN 18"/>
    <property type="match status" value="1"/>
</dbReference>
<dbReference type="InterPro" id="IPR036322">
    <property type="entry name" value="WD40_repeat_dom_sf"/>
</dbReference>
<dbReference type="SUPFAM" id="SSF50978">
    <property type="entry name" value="WD40 repeat-like"/>
    <property type="match status" value="1"/>
</dbReference>
<gene>
    <name evidence="3" type="ORF">PGO_144790</name>
</gene>
<comment type="caution">
    <text evidence="3">The sequence shown here is derived from an EMBL/GenBank/DDBJ whole genome shotgun (WGS) entry which is preliminary data.</text>
</comment>
<keyword evidence="4" id="KW-1185">Reference proteome</keyword>
<dbReference type="RefSeq" id="XP_028546270.1">
    <property type="nucleotide sequence ID" value="XM_028690469.1"/>
</dbReference>
<protein>
    <recommendedName>
        <fullName evidence="5">WD domain, G-beta repeat domain containing protein</fullName>
    </recommendedName>
</protein>
<keyword evidence="2" id="KW-0677">Repeat</keyword>
<organism evidence="3 4">
    <name type="scientific">Plasmodium gonderi</name>
    <dbReference type="NCBI Taxonomy" id="77519"/>
    <lineage>
        <taxon>Eukaryota</taxon>
        <taxon>Sar</taxon>
        <taxon>Alveolata</taxon>
        <taxon>Apicomplexa</taxon>
        <taxon>Aconoidasida</taxon>
        <taxon>Haemosporida</taxon>
        <taxon>Plasmodiidae</taxon>
        <taxon>Plasmodium</taxon>
        <taxon>Plasmodium (Plasmodium)</taxon>
    </lineage>
</organism>
<dbReference type="InterPro" id="IPR015943">
    <property type="entry name" value="WD40/YVTN_repeat-like_dom_sf"/>
</dbReference>
<sequence length="443" mass="51357">MEQVKLIVLYENQDILMLNAENERCEMKFETTLKDEEKKLYMLKNGSFLVLSVNKKMVSKYICGKSSPICTKHVRVQQLNVIKVTQNEKIILGGDKFGNIYIWSSLSGLLINTFQAHYGIVKDILIDQILNVIYTYSDDNIINVYNLPDLFRKKKKIIPMLRYQHSINSSIKQIISITPNMYSSYYSLITLTRNGNIHIWGLKSKDPIHILKTQSENCTYICTNDPFNTHLYLCKGNKIFRIPLMQIAKKNKINSSTLHENQNTPLESKEDIKLSIYGDYIQVRNGKINQSEGQNRTTQFVPCKDDHHDESFVNFKKCTAFIGHKNEVLKCHVNNKKEIMITLARDGIKLWDIYNCYVVKTLKYGENIIDFFVPTITKQFLHTSSYFIEFPHLLHECEDDVVVNIVDLVTPNVIEDSYNNSPLSHSDENLLLHMATMFSGREI</sequence>